<dbReference type="InterPro" id="IPR052940">
    <property type="entry name" value="Carb_Esterase_6"/>
</dbReference>
<dbReference type="PANTHER" id="PTHR31988">
    <property type="entry name" value="ESTERASE, PUTATIVE (DUF303)-RELATED"/>
    <property type="match status" value="1"/>
</dbReference>
<proteinExistence type="evidence at transcript level"/>
<sequence length="87" mass="9614">MEALVRDVRRDLGMPDLLVIQVGLATGQGRFVDIVREAQRRVSLRNVRYVDAKGLPVANDYTHLTTPAQVKLGNMLAAAYMAATHTH</sequence>
<dbReference type="InterPro" id="IPR005181">
    <property type="entry name" value="SASA"/>
</dbReference>
<dbReference type="InterPro" id="IPR036514">
    <property type="entry name" value="SGNH_hydro_sf"/>
</dbReference>
<feature type="domain" description="Sialate O-acetylesterase" evidence="2">
    <location>
        <begin position="1"/>
        <end position="81"/>
    </location>
</feature>
<evidence type="ECO:0000259" key="2">
    <source>
        <dbReference type="Pfam" id="PF03629"/>
    </source>
</evidence>
<dbReference type="ExpressionAtlas" id="B4FP04">
    <property type="expression patterns" value="baseline and differential"/>
</dbReference>
<accession>B4FP04</accession>
<dbReference type="Pfam" id="PF03629">
    <property type="entry name" value="SASA"/>
    <property type="match status" value="1"/>
</dbReference>
<reference evidence="3" key="1">
    <citation type="journal article" date="2009" name="PLoS Genet.">
        <title>Sequencing, mapping, and analysis of 27,455 maize full-length cDNAs.</title>
        <authorList>
            <person name="Soderlund C."/>
            <person name="Descour A."/>
            <person name="Kudrna D."/>
            <person name="Bomhoff M."/>
            <person name="Boyd L."/>
            <person name="Currie J."/>
            <person name="Angelova A."/>
            <person name="Collura K."/>
            <person name="Wissotski M."/>
            <person name="Ashley E."/>
            <person name="Morrow D."/>
            <person name="Fernandes J."/>
            <person name="Walbot V."/>
            <person name="Yu Y."/>
        </authorList>
    </citation>
    <scope>NUCLEOTIDE SEQUENCE</scope>
    <source>
        <strain evidence="3">B73</strain>
    </source>
</reference>
<evidence type="ECO:0000256" key="1">
    <source>
        <dbReference type="ARBA" id="ARBA00022801"/>
    </source>
</evidence>
<keyword evidence="1" id="KW-0378">Hydrolase</keyword>
<name>B4FP04_MAIZE</name>
<dbReference type="SUPFAM" id="SSF52266">
    <property type="entry name" value="SGNH hydrolase"/>
    <property type="match status" value="1"/>
</dbReference>
<dbReference type="PANTHER" id="PTHR31988:SF15">
    <property type="entry name" value="ESTERASE, PUTATIVE (DUF303)-RELATED"/>
    <property type="match status" value="1"/>
</dbReference>
<organism evidence="3">
    <name type="scientific">Zea mays</name>
    <name type="common">Maize</name>
    <dbReference type="NCBI Taxonomy" id="4577"/>
    <lineage>
        <taxon>Eukaryota</taxon>
        <taxon>Viridiplantae</taxon>
        <taxon>Streptophyta</taxon>
        <taxon>Embryophyta</taxon>
        <taxon>Tracheophyta</taxon>
        <taxon>Spermatophyta</taxon>
        <taxon>Magnoliopsida</taxon>
        <taxon>Liliopsida</taxon>
        <taxon>Poales</taxon>
        <taxon>Poaceae</taxon>
        <taxon>PACMAD clade</taxon>
        <taxon>Panicoideae</taxon>
        <taxon>Andropogonodae</taxon>
        <taxon>Andropogoneae</taxon>
        <taxon>Tripsacinae</taxon>
        <taxon>Zea</taxon>
    </lineage>
</organism>
<dbReference type="GO" id="GO:0016787">
    <property type="term" value="F:hydrolase activity"/>
    <property type="evidence" value="ECO:0007669"/>
    <property type="project" value="UniProtKB-KW"/>
</dbReference>
<evidence type="ECO:0000313" key="3">
    <source>
        <dbReference type="EMBL" id="ACF83847.1"/>
    </source>
</evidence>
<dbReference type="AlphaFoldDB" id="B4FP04"/>
<dbReference type="EMBL" id="BT038842">
    <property type="protein sequence ID" value="ACF83847.1"/>
    <property type="molecule type" value="mRNA"/>
</dbReference>
<protein>
    <recommendedName>
        <fullName evidence="2">Sialate O-acetylesterase domain-containing protein</fullName>
    </recommendedName>
</protein>
<dbReference type="Gene3D" id="3.40.50.1110">
    <property type="entry name" value="SGNH hydrolase"/>
    <property type="match status" value="1"/>
</dbReference>